<dbReference type="AlphaFoldDB" id="A0A4Y7IMV3"/>
<accession>A0A4Y7IMV3</accession>
<dbReference type="Gramene" id="RZC49032">
    <property type="protein sequence ID" value="RZC49032"/>
    <property type="gene ID" value="C5167_017456"/>
</dbReference>
<gene>
    <name evidence="2" type="ORF">C5167_017456</name>
</gene>
<protein>
    <submittedName>
        <fullName evidence="2">Uncharacterized protein</fullName>
    </submittedName>
</protein>
<evidence type="ECO:0000313" key="2">
    <source>
        <dbReference type="EMBL" id="RZC49032.1"/>
    </source>
</evidence>
<feature type="region of interest" description="Disordered" evidence="1">
    <location>
        <begin position="1"/>
        <end position="34"/>
    </location>
</feature>
<dbReference type="EMBL" id="CM010716">
    <property type="protein sequence ID" value="RZC49032.1"/>
    <property type="molecule type" value="Genomic_DNA"/>
</dbReference>
<organism evidence="2 3">
    <name type="scientific">Papaver somniferum</name>
    <name type="common">Opium poppy</name>
    <dbReference type="NCBI Taxonomy" id="3469"/>
    <lineage>
        <taxon>Eukaryota</taxon>
        <taxon>Viridiplantae</taxon>
        <taxon>Streptophyta</taxon>
        <taxon>Embryophyta</taxon>
        <taxon>Tracheophyta</taxon>
        <taxon>Spermatophyta</taxon>
        <taxon>Magnoliopsida</taxon>
        <taxon>Ranunculales</taxon>
        <taxon>Papaveraceae</taxon>
        <taxon>Papaveroideae</taxon>
        <taxon>Papaver</taxon>
    </lineage>
</organism>
<evidence type="ECO:0000313" key="3">
    <source>
        <dbReference type="Proteomes" id="UP000316621"/>
    </source>
</evidence>
<evidence type="ECO:0000256" key="1">
    <source>
        <dbReference type="SAM" id="MobiDB-lite"/>
    </source>
</evidence>
<reference evidence="2 3" key="1">
    <citation type="journal article" date="2018" name="Science">
        <title>The opium poppy genome and morphinan production.</title>
        <authorList>
            <person name="Guo L."/>
            <person name="Winzer T."/>
            <person name="Yang X."/>
            <person name="Li Y."/>
            <person name="Ning Z."/>
            <person name="He Z."/>
            <person name="Teodor R."/>
            <person name="Lu Y."/>
            <person name="Bowser T.A."/>
            <person name="Graham I.A."/>
            <person name="Ye K."/>
        </authorList>
    </citation>
    <scope>NUCLEOTIDE SEQUENCE [LARGE SCALE GENOMIC DNA]</scope>
    <source>
        <strain evidence="3">cv. HN1</strain>
        <tissue evidence="2">Leaves</tissue>
    </source>
</reference>
<feature type="compositionally biased region" description="Basic residues" evidence="1">
    <location>
        <begin position="15"/>
        <end position="32"/>
    </location>
</feature>
<dbReference type="Proteomes" id="UP000316621">
    <property type="component" value="Chromosome 2"/>
</dbReference>
<sequence>MGFLRSGHPESTKLAKAKGGVKKGKVGRKKKGTNSCSISGSAGCGVVQVHLKEDIGHVSEGKLERSVSETPIAASHSVQEISGSCNSSTTRTTAISLSFAAVSCHSSP</sequence>
<name>A0A4Y7IMV3_PAPSO</name>
<keyword evidence="3" id="KW-1185">Reference proteome</keyword>
<proteinExistence type="predicted"/>